<evidence type="ECO:0000256" key="3">
    <source>
        <dbReference type="ARBA" id="ARBA00022989"/>
    </source>
</evidence>
<organism evidence="6 7">
    <name type="scientific">Saitoella complicata (strain BCRC 22490 / CBS 7301 / JCM 7358 / NBRC 10748 / NRRL Y-17804)</name>
    <dbReference type="NCBI Taxonomy" id="698492"/>
    <lineage>
        <taxon>Eukaryota</taxon>
        <taxon>Fungi</taxon>
        <taxon>Dikarya</taxon>
        <taxon>Ascomycota</taxon>
        <taxon>Taphrinomycotina</taxon>
        <taxon>Taphrinomycotina incertae sedis</taxon>
        <taxon>Saitoella</taxon>
    </lineage>
</organism>
<evidence type="ECO:0000313" key="6">
    <source>
        <dbReference type="EMBL" id="GAO50526.1"/>
    </source>
</evidence>
<dbReference type="AlphaFoldDB" id="A0A0E9NLH3"/>
<feature type="transmembrane region" description="Helical" evidence="5">
    <location>
        <begin position="109"/>
        <end position="126"/>
    </location>
</feature>
<dbReference type="STRING" id="698492.A0A0E9NLH3"/>
<feature type="transmembrane region" description="Helical" evidence="5">
    <location>
        <begin position="146"/>
        <end position="170"/>
    </location>
</feature>
<name>A0A0E9NLH3_SAICN</name>
<reference evidence="6 7" key="2">
    <citation type="journal article" date="2014" name="J. Gen. Appl. Microbiol.">
        <title>The early diverging ascomycetous budding yeast Saitoella complicata has three histone deacetylases belonging to the Clr6, Hos2, and Rpd3 lineages.</title>
        <authorList>
            <person name="Nishida H."/>
            <person name="Matsumoto T."/>
            <person name="Kondo S."/>
            <person name="Hamamoto M."/>
            <person name="Yoshikawa H."/>
        </authorList>
    </citation>
    <scope>NUCLEOTIDE SEQUENCE [LARGE SCALE GENOMIC DNA]</scope>
    <source>
        <strain evidence="6 7">NRRL Y-17804</strain>
    </source>
</reference>
<feature type="transmembrane region" description="Helical" evidence="5">
    <location>
        <begin position="182"/>
        <end position="200"/>
    </location>
</feature>
<evidence type="ECO:0000256" key="1">
    <source>
        <dbReference type="ARBA" id="ARBA00004141"/>
    </source>
</evidence>
<evidence type="ECO:0000256" key="5">
    <source>
        <dbReference type="SAM" id="Phobius"/>
    </source>
</evidence>
<keyword evidence="3 5" id="KW-1133">Transmembrane helix</keyword>
<feature type="transmembrane region" description="Helical" evidence="5">
    <location>
        <begin position="72"/>
        <end position="89"/>
    </location>
</feature>
<dbReference type="GO" id="GO:0016020">
    <property type="term" value="C:membrane"/>
    <property type="evidence" value="ECO:0007669"/>
    <property type="project" value="UniProtKB-SubCell"/>
</dbReference>
<evidence type="ECO:0008006" key="8">
    <source>
        <dbReference type="Google" id="ProtNLM"/>
    </source>
</evidence>
<protein>
    <recommendedName>
        <fullName evidence="8">RTA1 domain protein</fullName>
    </recommendedName>
</protein>
<comment type="caution">
    <text evidence="6">The sequence shown here is derived from an EMBL/GenBank/DDBJ whole genome shotgun (WGS) entry which is preliminary data.</text>
</comment>
<keyword evidence="7" id="KW-1185">Reference proteome</keyword>
<dbReference type="PANTHER" id="PTHR31465:SF17">
    <property type="entry name" value="DOMAIN PROTEIN, PUTATIVE (AFU_ORTHOLOGUE AFUA_5G09900)-RELATED"/>
    <property type="match status" value="1"/>
</dbReference>
<keyword evidence="4 5" id="KW-0472">Membrane</keyword>
<evidence type="ECO:0000256" key="4">
    <source>
        <dbReference type="ARBA" id="ARBA00023136"/>
    </source>
</evidence>
<evidence type="ECO:0000256" key="2">
    <source>
        <dbReference type="ARBA" id="ARBA00022692"/>
    </source>
</evidence>
<comment type="subcellular location">
    <subcellularLocation>
        <location evidence="1">Membrane</location>
        <topology evidence="1">Multi-pass membrane protein</topology>
    </subcellularLocation>
</comment>
<sequence>MTTRTDKCTTSKRYNGGGSCVTVTSISVYAAPLIDIEYYQYEPSAGAAWTFVVLFGLATVFHVVLLFIIRAWYFIPLIIGGVCETFGYFGRAWSHREPNSIKPWVTQELLILCAPPLVAATVYMILSRLVRALQAEPHSMIRPARITFIFVFNDVVTLLTQIAGAGVQVTGDQHVMNIGKKAVIAGLMIGIFVFALFILLTSKVHVRLKKHSTPVLKQNPHLRWKRYMWMLYIRAVKVGFRDMRQ</sequence>
<dbReference type="PANTHER" id="PTHR31465">
    <property type="entry name" value="PROTEIN RTA1-RELATED"/>
    <property type="match status" value="1"/>
</dbReference>
<reference evidence="6 7" key="3">
    <citation type="journal article" date="2015" name="Genome Announc.">
        <title>Draft Genome Sequence of the Archiascomycetous Yeast Saitoella complicata.</title>
        <authorList>
            <person name="Yamauchi K."/>
            <person name="Kondo S."/>
            <person name="Hamamoto M."/>
            <person name="Takahashi Y."/>
            <person name="Ogura Y."/>
            <person name="Hayashi T."/>
            <person name="Nishida H."/>
        </authorList>
    </citation>
    <scope>NUCLEOTIDE SEQUENCE [LARGE SCALE GENOMIC DNA]</scope>
    <source>
        <strain evidence="6 7">NRRL Y-17804</strain>
    </source>
</reference>
<dbReference type="EMBL" id="BACD03000034">
    <property type="protein sequence ID" value="GAO50526.1"/>
    <property type="molecule type" value="Genomic_DNA"/>
</dbReference>
<dbReference type="OMA" id="EFYPYTP"/>
<dbReference type="Pfam" id="PF04479">
    <property type="entry name" value="RTA1"/>
    <property type="match status" value="1"/>
</dbReference>
<proteinExistence type="predicted"/>
<evidence type="ECO:0000313" key="7">
    <source>
        <dbReference type="Proteomes" id="UP000033140"/>
    </source>
</evidence>
<gene>
    <name evidence="6" type="ORF">G7K_4650-t1</name>
</gene>
<keyword evidence="2 5" id="KW-0812">Transmembrane</keyword>
<dbReference type="InterPro" id="IPR007568">
    <property type="entry name" value="RTA1"/>
</dbReference>
<accession>A0A0E9NLH3</accession>
<dbReference type="Proteomes" id="UP000033140">
    <property type="component" value="Unassembled WGS sequence"/>
</dbReference>
<feature type="transmembrane region" description="Helical" evidence="5">
    <location>
        <begin position="47"/>
        <end position="67"/>
    </location>
</feature>
<reference evidence="6 7" key="1">
    <citation type="journal article" date="2011" name="J. Gen. Appl. Microbiol.">
        <title>Draft genome sequencing of the enigmatic yeast Saitoella complicata.</title>
        <authorList>
            <person name="Nishida H."/>
            <person name="Hamamoto M."/>
            <person name="Sugiyama J."/>
        </authorList>
    </citation>
    <scope>NUCLEOTIDE SEQUENCE [LARGE SCALE GENOMIC DNA]</scope>
    <source>
        <strain evidence="6 7">NRRL Y-17804</strain>
    </source>
</reference>